<dbReference type="AlphaFoldDB" id="A0A381Y6M5"/>
<evidence type="ECO:0000259" key="1">
    <source>
        <dbReference type="SMART" id="SM01008"/>
    </source>
</evidence>
<dbReference type="InterPro" id="IPR000674">
    <property type="entry name" value="Ald_Oxase/Xan_DH_a/b"/>
</dbReference>
<name>A0A381Y6M5_9ZZZZ</name>
<sequence length="626" mass="67594">MTTLNTHGQVFGQPLGRVDGPEKVTGKARYSADINLPGTLWGKSLRSPYPHARIVSIDTSAAKVLPGVYAVLTGDDVRGVLYGRRLRDVPVLAWDHVRFTGERVAAVAAEDEDIAQAAIDLIEVEYEELPAQLDPLEAMKVDAPFIHPDMVSYVGYPQQPQQPSNVFIHSTWGKGDIDAGFAEADVVVENTFTTPRQHQAYLESHTCVVWIDEDGVAQIWASNKAPYSLRQQMSDFSELPLDRFQVNFATIGGDFGGKGSPMEIPLCYYLALESEHPVKMVMDYVDEFIAANPRHASTMYVKTGVKQDGTLVAHHVRGIFDSGAYGAFKPGVNLMGFSHAAGPYRTPNVKVEGIQVYTNNIPCGHMRGPGEPQAAFVMESQLDMVARELGMDPLEVRRKNVVSAGDEDALGHTFQGINIRETMEAAVKAGEYTKPKAPNVGRGIALGDRPPGGGQSTAAITLNPDGSVLLSTPIFEQGTGTYTLELQVVGEELGISIDHIGLEIWRTGNVNFDSGVGGSRVTRIGTQVVHAAAQEVKSGLLKVAAQLLAVPLDSLTFIDGAVRNRDTGENHNWYELLQEAGHSVTGKAEFQDASLPPVTAYVAQVAEVSVDPDTGEVKLLCLSTAH</sequence>
<dbReference type="Gene3D" id="3.90.1170.50">
    <property type="entry name" value="Aldehyde oxidase/xanthine dehydrogenase, a/b hammerhead"/>
    <property type="match status" value="1"/>
</dbReference>
<dbReference type="SUPFAM" id="SSF56003">
    <property type="entry name" value="Molybdenum cofactor-binding domain"/>
    <property type="match status" value="1"/>
</dbReference>
<dbReference type="InterPro" id="IPR046867">
    <property type="entry name" value="AldOxase/xan_DH_MoCoBD2"/>
</dbReference>
<dbReference type="GO" id="GO:0005506">
    <property type="term" value="F:iron ion binding"/>
    <property type="evidence" value="ECO:0007669"/>
    <property type="project" value="InterPro"/>
</dbReference>
<reference evidence="2" key="1">
    <citation type="submission" date="2018-05" db="EMBL/GenBank/DDBJ databases">
        <authorList>
            <person name="Lanie J.A."/>
            <person name="Ng W.-L."/>
            <person name="Kazmierczak K.M."/>
            <person name="Andrzejewski T.M."/>
            <person name="Davidsen T.M."/>
            <person name="Wayne K.J."/>
            <person name="Tettelin H."/>
            <person name="Glass J.I."/>
            <person name="Rusch D."/>
            <person name="Podicherti R."/>
            <person name="Tsui H.-C.T."/>
            <person name="Winkler M.E."/>
        </authorList>
    </citation>
    <scope>NUCLEOTIDE SEQUENCE</scope>
</reference>
<accession>A0A381Y6M5</accession>
<evidence type="ECO:0000313" key="2">
    <source>
        <dbReference type="EMBL" id="SVA72271.1"/>
    </source>
</evidence>
<dbReference type="InterPro" id="IPR036856">
    <property type="entry name" value="Ald_Oxase/Xan_DH_a/b_sf"/>
</dbReference>
<dbReference type="InterPro" id="IPR037165">
    <property type="entry name" value="AldOxase/xan_DH_Mopterin-bd_sf"/>
</dbReference>
<dbReference type="Pfam" id="PF01315">
    <property type="entry name" value="Ald_Xan_dh_C"/>
    <property type="match status" value="1"/>
</dbReference>
<dbReference type="EMBL" id="UINC01017434">
    <property type="protein sequence ID" value="SVA72271.1"/>
    <property type="molecule type" value="Genomic_DNA"/>
</dbReference>
<dbReference type="SUPFAM" id="SSF54665">
    <property type="entry name" value="CO dehydrogenase molybdoprotein N-domain-like"/>
    <property type="match status" value="1"/>
</dbReference>
<protein>
    <recommendedName>
        <fullName evidence="1">Aldehyde oxidase/xanthine dehydrogenase a/b hammerhead domain-containing protein</fullName>
    </recommendedName>
</protein>
<dbReference type="Gene3D" id="3.30.365.10">
    <property type="entry name" value="Aldehyde oxidase/xanthine dehydrogenase, molybdopterin binding domain"/>
    <property type="match status" value="4"/>
</dbReference>
<dbReference type="SMART" id="SM01008">
    <property type="entry name" value="Ald_Xan_dh_C"/>
    <property type="match status" value="1"/>
</dbReference>
<dbReference type="GO" id="GO:0016491">
    <property type="term" value="F:oxidoreductase activity"/>
    <property type="evidence" value="ECO:0007669"/>
    <property type="project" value="InterPro"/>
</dbReference>
<dbReference type="InterPro" id="IPR008274">
    <property type="entry name" value="AldOxase/xan_DH_MoCoBD1"/>
</dbReference>
<dbReference type="Pfam" id="PF02738">
    <property type="entry name" value="MoCoBD_1"/>
    <property type="match status" value="1"/>
</dbReference>
<dbReference type="PANTHER" id="PTHR11908">
    <property type="entry name" value="XANTHINE DEHYDROGENASE"/>
    <property type="match status" value="1"/>
</dbReference>
<feature type="domain" description="Aldehyde oxidase/xanthine dehydrogenase a/b hammerhead" evidence="1">
    <location>
        <begin position="25"/>
        <end position="130"/>
    </location>
</feature>
<dbReference type="InterPro" id="IPR016208">
    <property type="entry name" value="Ald_Oxase/xanthine_DH-like"/>
</dbReference>
<dbReference type="PANTHER" id="PTHR11908:SF157">
    <property type="entry name" value="XANTHINE DEHYDROGENASE SUBUNIT D-RELATED"/>
    <property type="match status" value="1"/>
</dbReference>
<gene>
    <name evidence="2" type="ORF">METZ01_LOCUS125125</name>
</gene>
<feature type="non-terminal residue" evidence="2">
    <location>
        <position position="626"/>
    </location>
</feature>
<dbReference type="Pfam" id="PF20256">
    <property type="entry name" value="MoCoBD_2"/>
    <property type="match status" value="1"/>
</dbReference>
<organism evidence="2">
    <name type="scientific">marine metagenome</name>
    <dbReference type="NCBI Taxonomy" id="408172"/>
    <lineage>
        <taxon>unclassified sequences</taxon>
        <taxon>metagenomes</taxon>
        <taxon>ecological metagenomes</taxon>
    </lineage>
</organism>
<feature type="non-terminal residue" evidence="2">
    <location>
        <position position="1"/>
    </location>
</feature>
<proteinExistence type="predicted"/>